<dbReference type="OrthoDB" id="178826at2"/>
<accession>A0A222WNP1</accession>
<dbReference type="KEGG" id="pkb:B4V02_14300"/>
<proteinExistence type="predicted"/>
<feature type="region of interest" description="Disordered" evidence="1">
    <location>
        <begin position="481"/>
        <end position="506"/>
    </location>
</feature>
<name>A0A222WNP1_9BACL</name>
<dbReference type="EMBL" id="CP020028">
    <property type="protein sequence ID" value="ASR47765.1"/>
    <property type="molecule type" value="Genomic_DNA"/>
</dbReference>
<evidence type="ECO:0000313" key="3">
    <source>
        <dbReference type="Proteomes" id="UP000214666"/>
    </source>
</evidence>
<sequence>MNKLHTGSVYPWQTELERFLEQLEITRNRVEDSWTRQRKLTMLEKLVRAYTLHQDETGAIIDPHSESERYYSTPSYALAAAVLVKEGRHDLLESAAAALTHSIACVVEEKAPDQHPDFFPIMMMGAYRLLKHLLPEQATAWKQQLSRIEPEQTYIFTMSKMKNPNRMINWNAIMMSGEFLRAAEGLAADAKWMEAYIRSYHLPRFTGLGLYQDGPLDRPNSPFAYDIVTRFHLGVMLENGYDGGSALELRDHLRRGALSSLLALSPHGEIPPRGRSAQHQWNEAAAAFVFTTHAQQAYTAGERGLAGAFRRAADLCWQAISRWQIDNGKLHIVRNHYSSEARHGFEVYSNHTCYSLWTAAVLAHTLLYGEGIERIAPASIPAEIGSRVLETDGWFQTVIATVDGQQMLVQTSVNDPYNIPGIVRIQQTSLPSLMGPSSAGHADRGFTGFAEGDIFPLSYSPAWQTEDGKWHSLSEGIPGTLEFDRDGGIDPQDGGGSVQVEQSSASDGATDFTLLWRGPFPGVREIRTHYRQMRGKIEVEYELQGNIQHVGALIPLMAYDGRERSVIHHVMSAGEETESIRVEYAGASLEVIPTTEGTNVVWPEELTSVACRNGLLKGARLECTGSRISFIIRLPE</sequence>
<evidence type="ECO:0000313" key="2">
    <source>
        <dbReference type="EMBL" id="ASR47765.1"/>
    </source>
</evidence>
<dbReference type="GO" id="GO:0016787">
    <property type="term" value="F:hydrolase activity"/>
    <property type="evidence" value="ECO:0007669"/>
    <property type="project" value="UniProtKB-KW"/>
</dbReference>
<dbReference type="Proteomes" id="UP000214666">
    <property type="component" value="Chromosome"/>
</dbReference>
<evidence type="ECO:0000256" key="1">
    <source>
        <dbReference type="SAM" id="MobiDB-lite"/>
    </source>
</evidence>
<reference evidence="2 3" key="1">
    <citation type="submission" date="2017-03" db="EMBL/GenBank/DDBJ databases">
        <title>Complete genome sequence of Paenibacillus Kribbensis producing bioflocculants.</title>
        <authorList>
            <person name="Lee H.-G."/>
            <person name="Oh H.-M."/>
        </authorList>
    </citation>
    <scope>NUCLEOTIDE SEQUENCE [LARGE SCALE GENOMIC DNA]</scope>
    <source>
        <strain evidence="2 3">AM49</strain>
    </source>
</reference>
<protein>
    <submittedName>
        <fullName evidence="2">Glycosyl hydrolase</fullName>
    </submittedName>
</protein>
<gene>
    <name evidence="2" type="ORF">B4V02_14300</name>
</gene>
<dbReference type="STRING" id="172713.GCA_001705305_01622"/>
<organism evidence="2 3">
    <name type="scientific">Paenibacillus kribbensis</name>
    <dbReference type="NCBI Taxonomy" id="172713"/>
    <lineage>
        <taxon>Bacteria</taxon>
        <taxon>Bacillati</taxon>
        <taxon>Bacillota</taxon>
        <taxon>Bacilli</taxon>
        <taxon>Bacillales</taxon>
        <taxon>Paenibacillaceae</taxon>
        <taxon>Paenibacillus</taxon>
    </lineage>
</organism>
<dbReference type="RefSeq" id="WP_094155320.1">
    <property type="nucleotide sequence ID" value="NZ_CP020028.1"/>
</dbReference>
<keyword evidence="2" id="KW-0378">Hydrolase</keyword>
<keyword evidence="3" id="KW-1185">Reference proteome</keyword>
<dbReference type="AlphaFoldDB" id="A0A222WNP1"/>